<sequence>MPTVEYSNTNVHYYTNAVNKMYYFKNDAKKEFNLQETGWHFIPNKNYSNWLTPRQWFDLITNHDKFRLMSMECTVQNEIPLTDNLAIGQDTTFMTYNNTIYGLGYTDKHYETAPVESIFDLTMREGVVVDAKTGNITGKMTLPLYNHPLVKQSTTDCFAVFAWDPFIHANSLMELRPGKNAIGFKWEAHPSDHDKWYTTSCYCALQNNNDDTNIPTRNTTSTDYRDSWMAPGQLMKGDPRTSDFINKKTNIYKYIWNYPITNWFMKMMPIVDTKNNLLKHQGQVVINRKIRFEVTPRTNTTNFPQIQSYWTPIAKYTKKEGEDIKKPTYDLAYRPYENIGQVPPADWMDAEIYITTTTPTQTVTSKPVTTMAKIR</sequence>
<protein>
    <submittedName>
        <fullName evidence="1">Capsid protein</fullName>
    </submittedName>
</protein>
<dbReference type="EMBL" id="MT138310">
    <property type="protein sequence ID" value="QKE54958.1"/>
    <property type="molecule type" value="Genomic_DNA"/>
</dbReference>
<proteinExistence type="predicted"/>
<reference evidence="1" key="1">
    <citation type="submission" date="2020-01" db="EMBL/GenBank/DDBJ databases">
        <title>Viral genomes from wild and zoo birds in China.</title>
        <authorList>
            <person name="Dai Z."/>
            <person name="Shan L.T."/>
            <person name="Yang X.S."/>
        </authorList>
    </citation>
    <scope>NUCLEOTIDE SEQUENCE</scope>
    <source>
        <strain evidence="1">Ybb150par04</strain>
    </source>
</reference>
<organism evidence="1">
    <name type="scientific">Parvoviridae sp</name>
    <dbReference type="NCBI Taxonomy" id="1940570"/>
    <lineage>
        <taxon>Viruses</taxon>
        <taxon>Monodnaviria</taxon>
        <taxon>Shotokuvirae</taxon>
        <taxon>Cossaviricota</taxon>
        <taxon>Quintoviricetes</taxon>
        <taxon>Piccovirales</taxon>
        <taxon>Parvoviridae</taxon>
    </lineage>
</organism>
<accession>A0A7D3QKF3</accession>
<evidence type="ECO:0000313" key="1">
    <source>
        <dbReference type="EMBL" id="QKE54958.1"/>
    </source>
</evidence>
<name>A0A7D3QKF3_9VIRU</name>